<name>A0A1C4YZ46_9ACTN</name>
<keyword evidence="6" id="KW-1185">Reference proteome</keyword>
<proteinExistence type="predicted"/>
<evidence type="ECO:0000256" key="1">
    <source>
        <dbReference type="ARBA" id="ARBA00022676"/>
    </source>
</evidence>
<dbReference type="GO" id="GO:0016757">
    <property type="term" value="F:glycosyltransferase activity"/>
    <property type="evidence" value="ECO:0007669"/>
    <property type="project" value="UniProtKB-KW"/>
</dbReference>
<sequence length="428" mass="47322">MTTKETKVTARSDLSGVDSADRPHRQRAAPDGTSPTALPSVMLLCGASSLHARKWAVALAERGHRVVAASWIGAEPIDGVDLRVAPGTGQTRHGPWGAVWQLVAAGWWLRRQVREARPDVLHVHSVGMAGLLSLLAPRRPARVVTPWGVDLQSARRSRFRRWVARAALRRCDLVLPTAGSVRTEIVESYRIPAARTRTVSWGVDDRLFALRDTVTPSSVRREFGIPDDATVLFAARTTGPVYRTPEVLRAFAQVAMTRLDLHLVVLTGHRPAEAAAAQAQRRCVTEAQELAERLPGRVTVLDRSLSPEDTFRLMRASEVSISVPRFDQRSCTVLEAAHAGCRLLLADLPPYRELVEDGLVADIVSGPLEAALAEQFLAARPLEPALRERNRRFIETSESWSRQVSVVQECYRRLTADRVEQRRGGVSR</sequence>
<protein>
    <submittedName>
        <fullName evidence="5">Glycosyltransferase involved in cell wall bisynthesis</fullName>
    </submittedName>
</protein>
<dbReference type="Gene3D" id="3.40.50.2000">
    <property type="entry name" value="Glycogen Phosphorylase B"/>
    <property type="match status" value="2"/>
</dbReference>
<dbReference type="PANTHER" id="PTHR12526">
    <property type="entry name" value="GLYCOSYLTRANSFERASE"/>
    <property type="match status" value="1"/>
</dbReference>
<dbReference type="PANTHER" id="PTHR12526:SF634">
    <property type="entry name" value="BLL3361 PROTEIN"/>
    <property type="match status" value="1"/>
</dbReference>
<dbReference type="EMBL" id="LT607409">
    <property type="protein sequence ID" value="SCF25988.1"/>
    <property type="molecule type" value="Genomic_DNA"/>
</dbReference>
<keyword evidence="2 5" id="KW-0808">Transferase</keyword>
<feature type="region of interest" description="Disordered" evidence="3">
    <location>
        <begin position="1"/>
        <end position="34"/>
    </location>
</feature>
<feature type="compositionally biased region" description="Basic and acidic residues" evidence="3">
    <location>
        <begin position="1"/>
        <end position="10"/>
    </location>
</feature>
<organism evidence="5 6">
    <name type="scientific">Micromonospora chokoriensis</name>
    <dbReference type="NCBI Taxonomy" id="356851"/>
    <lineage>
        <taxon>Bacteria</taxon>
        <taxon>Bacillati</taxon>
        <taxon>Actinomycetota</taxon>
        <taxon>Actinomycetes</taxon>
        <taxon>Micromonosporales</taxon>
        <taxon>Micromonosporaceae</taxon>
        <taxon>Micromonospora</taxon>
    </lineage>
</organism>
<dbReference type="CDD" id="cd03801">
    <property type="entry name" value="GT4_PimA-like"/>
    <property type="match status" value="1"/>
</dbReference>
<feature type="domain" description="Glycosyltransferase subfamily 4-like N-terminal" evidence="4">
    <location>
        <begin position="51"/>
        <end position="205"/>
    </location>
</feature>
<dbReference type="Pfam" id="PF13439">
    <property type="entry name" value="Glyco_transf_4"/>
    <property type="match status" value="1"/>
</dbReference>
<evidence type="ECO:0000259" key="4">
    <source>
        <dbReference type="Pfam" id="PF13439"/>
    </source>
</evidence>
<dbReference type="Proteomes" id="UP000198224">
    <property type="component" value="Chromosome I"/>
</dbReference>
<dbReference type="SUPFAM" id="SSF53756">
    <property type="entry name" value="UDP-Glycosyltransferase/glycogen phosphorylase"/>
    <property type="match status" value="1"/>
</dbReference>
<reference evidence="6" key="1">
    <citation type="submission" date="2016-06" db="EMBL/GenBank/DDBJ databases">
        <authorList>
            <person name="Varghese N."/>
            <person name="Submissions Spin"/>
        </authorList>
    </citation>
    <scope>NUCLEOTIDE SEQUENCE [LARGE SCALE GENOMIC DNA]</scope>
    <source>
        <strain evidence="6">DSM 45160</strain>
    </source>
</reference>
<keyword evidence="1" id="KW-0328">Glycosyltransferase</keyword>
<accession>A0A1C4YZ46</accession>
<dbReference type="InterPro" id="IPR028098">
    <property type="entry name" value="Glyco_trans_4-like_N"/>
</dbReference>
<gene>
    <name evidence="5" type="ORF">GA0070612_5496</name>
</gene>
<evidence type="ECO:0000256" key="3">
    <source>
        <dbReference type="SAM" id="MobiDB-lite"/>
    </source>
</evidence>
<evidence type="ECO:0000313" key="6">
    <source>
        <dbReference type="Proteomes" id="UP000198224"/>
    </source>
</evidence>
<evidence type="ECO:0000256" key="2">
    <source>
        <dbReference type="ARBA" id="ARBA00022679"/>
    </source>
</evidence>
<dbReference type="AlphaFoldDB" id="A0A1C4YZ46"/>
<evidence type="ECO:0000313" key="5">
    <source>
        <dbReference type="EMBL" id="SCF25988.1"/>
    </source>
</evidence>